<gene>
    <name evidence="1" type="ORF">DPMN_145834</name>
</gene>
<sequence>MRQEGNGLDTTEEREVISIITMVTEAKNRGLSSNIDVTLNRQMAKKITEMLTRIITGINIKVETNI</sequence>
<protein>
    <submittedName>
        <fullName evidence="1">Uncharacterized protein</fullName>
    </submittedName>
</protein>
<reference evidence="1" key="1">
    <citation type="journal article" date="2019" name="bioRxiv">
        <title>The Genome of the Zebra Mussel, Dreissena polymorpha: A Resource for Invasive Species Research.</title>
        <authorList>
            <person name="McCartney M.A."/>
            <person name="Auch B."/>
            <person name="Kono T."/>
            <person name="Mallez S."/>
            <person name="Zhang Y."/>
            <person name="Obille A."/>
            <person name="Becker A."/>
            <person name="Abrahante J.E."/>
            <person name="Garbe J."/>
            <person name="Badalamenti J.P."/>
            <person name="Herman A."/>
            <person name="Mangelson H."/>
            <person name="Liachko I."/>
            <person name="Sullivan S."/>
            <person name="Sone E.D."/>
            <person name="Koren S."/>
            <person name="Silverstein K.A.T."/>
            <person name="Beckman K.B."/>
            <person name="Gohl D.M."/>
        </authorList>
    </citation>
    <scope>NUCLEOTIDE SEQUENCE</scope>
    <source>
        <strain evidence="1">Duluth1</strain>
        <tissue evidence="1">Whole animal</tissue>
    </source>
</reference>
<accession>A0A9D4F4U1</accession>
<name>A0A9D4F4U1_DREPO</name>
<comment type="caution">
    <text evidence="1">The sequence shown here is derived from an EMBL/GenBank/DDBJ whole genome shotgun (WGS) entry which is preliminary data.</text>
</comment>
<evidence type="ECO:0000313" key="2">
    <source>
        <dbReference type="Proteomes" id="UP000828390"/>
    </source>
</evidence>
<dbReference type="Proteomes" id="UP000828390">
    <property type="component" value="Unassembled WGS sequence"/>
</dbReference>
<dbReference type="EMBL" id="JAIWYP010000007">
    <property type="protein sequence ID" value="KAH3792340.1"/>
    <property type="molecule type" value="Genomic_DNA"/>
</dbReference>
<keyword evidence="2" id="KW-1185">Reference proteome</keyword>
<reference evidence="1" key="2">
    <citation type="submission" date="2020-11" db="EMBL/GenBank/DDBJ databases">
        <authorList>
            <person name="McCartney M.A."/>
            <person name="Auch B."/>
            <person name="Kono T."/>
            <person name="Mallez S."/>
            <person name="Becker A."/>
            <person name="Gohl D.M."/>
            <person name="Silverstein K.A.T."/>
            <person name="Koren S."/>
            <person name="Bechman K.B."/>
            <person name="Herman A."/>
            <person name="Abrahante J.E."/>
            <person name="Garbe J."/>
        </authorList>
    </citation>
    <scope>NUCLEOTIDE SEQUENCE</scope>
    <source>
        <strain evidence="1">Duluth1</strain>
        <tissue evidence="1">Whole animal</tissue>
    </source>
</reference>
<dbReference type="AlphaFoldDB" id="A0A9D4F4U1"/>
<evidence type="ECO:0000313" key="1">
    <source>
        <dbReference type="EMBL" id="KAH3792340.1"/>
    </source>
</evidence>
<organism evidence="1 2">
    <name type="scientific">Dreissena polymorpha</name>
    <name type="common">Zebra mussel</name>
    <name type="synonym">Mytilus polymorpha</name>
    <dbReference type="NCBI Taxonomy" id="45954"/>
    <lineage>
        <taxon>Eukaryota</taxon>
        <taxon>Metazoa</taxon>
        <taxon>Spiralia</taxon>
        <taxon>Lophotrochozoa</taxon>
        <taxon>Mollusca</taxon>
        <taxon>Bivalvia</taxon>
        <taxon>Autobranchia</taxon>
        <taxon>Heteroconchia</taxon>
        <taxon>Euheterodonta</taxon>
        <taxon>Imparidentia</taxon>
        <taxon>Neoheterodontei</taxon>
        <taxon>Myida</taxon>
        <taxon>Dreissenoidea</taxon>
        <taxon>Dreissenidae</taxon>
        <taxon>Dreissena</taxon>
    </lineage>
</organism>
<proteinExistence type="predicted"/>